<evidence type="ECO:0000313" key="3">
    <source>
        <dbReference type="RefSeq" id="XP_008801551.2"/>
    </source>
</evidence>
<accession>A0A8B7CLA5</accession>
<keyword evidence="2" id="KW-1185">Reference proteome</keyword>
<dbReference type="OrthoDB" id="689242at2759"/>
<dbReference type="AlphaFoldDB" id="A0A8B7CLA5"/>
<proteinExistence type="predicted"/>
<reference evidence="2" key="1">
    <citation type="journal article" date="2019" name="Nat. Commun.">
        <title>Genome-wide association mapping of date palm fruit traits.</title>
        <authorList>
            <person name="Hazzouri K.M."/>
            <person name="Gros-Balthazard M."/>
            <person name="Flowers J.M."/>
            <person name="Copetti D."/>
            <person name="Lemansour A."/>
            <person name="Lebrun M."/>
            <person name="Masmoudi K."/>
            <person name="Ferrand S."/>
            <person name="Dhar M.I."/>
            <person name="Fresquez Z.A."/>
            <person name="Rosas U."/>
            <person name="Zhang J."/>
            <person name="Talag J."/>
            <person name="Lee S."/>
            <person name="Kudrna D."/>
            <person name="Powell R.F."/>
            <person name="Leitch I.J."/>
            <person name="Krueger R.R."/>
            <person name="Wing R.A."/>
            <person name="Amiri K.M.A."/>
            <person name="Purugganan M.D."/>
        </authorList>
    </citation>
    <scope>NUCLEOTIDE SEQUENCE [LARGE SCALE GENOMIC DNA]</scope>
    <source>
        <strain evidence="2">cv. Khalas</strain>
    </source>
</reference>
<dbReference type="GeneID" id="103715639"/>
<protein>
    <submittedName>
        <fullName evidence="3">Uncharacterized protein LOC103715639</fullName>
    </submittedName>
</protein>
<name>A0A8B7CLA5_PHODC</name>
<gene>
    <name evidence="3" type="primary">LOC103715639</name>
</gene>
<organism evidence="2 3">
    <name type="scientific">Phoenix dactylifera</name>
    <name type="common">Date palm</name>
    <dbReference type="NCBI Taxonomy" id="42345"/>
    <lineage>
        <taxon>Eukaryota</taxon>
        <taxon>Viridiplantae</taxon>
        <taxon>Streptophyta</taxon>
        <taxon>Embryophyta</taxon>
        <taxon>Tracheophyta</taxon>
        <taxon>Spermatophyta</taxon>
        <taxon>Magnoliopsida</taxon>
        <taxon>Liliopsida</taxon>
        <taxon>Arecaceae</taxon>
        <taxon>Coryphoideae</taxon>
        <taxon>Phoeniceae</taxon>
        <taxon>Phoenix</taxon>
    </lineage>
</organism>
<sequence length="83" mass="9627">MEWWHRVVVPVKRALIALAARIRPRKDGGGILKLHNDVQSCGYRDVEVMWELLQRSEEPEPELSHSSKKRRPVGRVSVWSGRT</sequence>
<feature type="compositionally biased region" description="Basic and acidic residues" evidence="1">
    <location>
        <begin position="56"/>
        <end position="65"/>
    </location>
</feature>
<dbReference type="PANTHER" id="PTHR33181">
    <property type="entry name" value="OS01G0778500 PROTEIN"/>
    <property type="match status" value="1"/>
</dbReference>
<reference evidence="3" key="2">
    <citation type="submission" date="2025-08" db="UniProtKB">
        <authorList>
            <consortium name="RefSeq"/>
        </authorList>
    </citation>
    <scope>IDENTIFICATION</scope>
    <source>
        <tissue evidence="3">Young leaves</tissue>
    </source>
</reference>
<dbReference type="RefSeq" id="XP_008801551.2">
    <property type="nucleotide sequence ID" value="XM_008803329.3"/>
</dbReference>
<evidence type="ECO:0000313" key="2">
    <source>
        <dbReference type="Proteomes" id="UP000228380"/>
    </source>
</evidence>
<dbReference type="Proteomes" id="UP000228380">
    <property type="component" value="Chromosome 9"/>
</dbReference>
<dbReference type="PANTHER" id="PTHR33181:SF4">
    <property type="entry name" value="OVULE PROTEIN"/>
    <property type="match status" value="1"/>
</dbReference>
<feature type="region of interest" description="Disordered" evidence="1">
    <location>
        <begin position="56"/>
        <end position="83"/>
    </location>
</feature>
<dbReference type="KEGG" id="pda:103715639"/>
<evidence type="ECO:0000256" key="1">
    <source>
        <dbReference type="SAM" id="MobiDB-lite"/>
    </source>
</evidence>